<proteinExistence type="predicted"/>
<organism evidence="1 2">
    <name type="scientific">Salix udensis</name>
    <dbReference type="NCBI Taxonomy" id="889485"/>
    <lineage>
        <taxon>Eukaryota</taxon>
        <taxon>Viridiplantae</taxon>
        <taxon>Streptophyta</taxon>
        <taxon>Embryophyta</taxon>
        <taxon>Tracheophyta</taxon>
        <taxon>Spermatophyta</taxon>
        <taxon>Magnoliopsida</taxon>
        <taxon>eudicotyledons</taxon>
        <taxon>Gunneridae</taxon>
        <taxon>Pentapetalae</taxon>
        <taxon>rosids</taxon>
        <taxon>fabids</taxon>
        <taxon>Malpighiales</taxon>
        <taxon>Salicaceae</taxon>
        <taxon>Saliceae</taxon>
        <taxon>Salix</taxon>
    </lineage>
</organism>
<accession>A0AAD6KE87</accession>
<reference evidence="1 2" key="1">
    <citation type="journal article" date="2023" name="Int. J. Mol. Sci.">
        <title>De Novo Assembly and Annotation of 11 Diverse Shrub Willow (Salix) Genomes Reveals Novel Gene Organization in Sex-Linked Regions.</title>
        <authorList>
            <person name="Hyden B."/>
            <person name="Feng K."/>
            <person name="Yates T.B."/>
            <person name="Jawdy S."/>
            <person name="Cereghino C."/>
            <person name="Smart L.B."/>
            <person name="Muchero W."/>
        </authorList>
    </citation>
    <scope>NUCLEOTIDE SEQUENCE [LARGE SCALE GENOMIC DNA]</scope>
    <source>
        <tissue evidence="1">Shoot tip</tissue>
    </source>
</reference>
<sequence length="72" mass="7739">MKRNFSSLTVHAVPKVATSETASRASGVTPKADLSTVAAAGVMDSDSRRFVRISGYLYPSRRADEACYEKGL</sequence>
<evidence type="ECO:0000313" key="1">
    <source>
        <dbReference type="EMBL" id="KAJ6420814.1"/>
    </source>
</evidence>
<keyword evidence="2" id="KW-1185">Reference proteome</keyword>
<dbReference type="AlphaFoldDB" id="A0AAD6KE87"/>
<protein>
    <submittedName>
        <fullName evidence="1">Uncharacterized protein</fullName>
    </submittedName>
</protein>
<dbReference type="Proteomes" id="UP001162972">
    <property type="component" value="Chromosome 17"/>
</dbReference>
<evidence type="ECO:0000313" key="2">
    <source>
        <dbReference type="Proteomes" id="UP001162972"/>
    </source>
</evidence>
<comment type="caution">
    <text evidence="1">The sequence shown here is derived from an EMBL/GenBank/DDBJ whole genome shotgun (WGS) entry which is preliminary data.</text>
</comment>
<gene>
    <name evidence="1" type="ORF">OIU84_028226</name>
</gene>
<name>A0AAD6KE87_9ROSI</name>
<dbReference type="EMBL" id="JAPFFJ010000008">
    <property type="protein sequence ID" value="KAJ6420814.1"/>
    <property type="molecule type" value="Genomic_DNA"/>
</dbReference>